<proteinExistence type="predicted"/>
<accession>A0A3T0K2R4</accession>
<evidence type="ECO:0000313" key="2">
    <source>
        <dbReference type="Proteomes" id="UP000282760"/>
    </source>
</evidence>
<organism evidence="1 2">
    <name type="scientific">Pseudomonas syringae</name>
    <dbReference type="NCBI Taxonomy" id="317"/>
    <lineage>
        <taxon>Bacteria</taxon>
        <taxon>Pseudomonadati</taxon>
        <taxon>Pseudomonadota</taxon>
        <taxon>Gammaproteobacteria</taxon>
        <taxon>Pseudomonadales</taxon>
        <taxon>Pseudomonadaceae</taxon>
        <taxon>Pseudomonas</taxon>
    </lineage>
</organism>
<sequence length="153" mass="17914">MNAYYSSLLMVADDLCKFQRLVESHFQKIDERRFKDLTAFEYEDVTKQELLIYFASTTEFNALTIRILTNSVEFLSSLGNQTFCVPPPWIAFDGYPASWWGGNMQGTQGFYNENYFLPYFIRLGDAEKQAYFARFQASTEWIEQLALMYADEC</sequence>
<reference evidence="1 2" key="1">
    <citation type="submission" date="2017-11" db="EMBL/GenBank/DDBJ databases">
        <title>Effect of PGPRs.</title>
        <authorList>
            <person name="Oliva R."/>
            <person name="Nong J."/>
            <person name="Roman V."/>
        </authorList>
    </citation>
    <scope>NUCLEOTIDE SEQUENCE [LARGE SCALE GENOMIC DNA]</scope>
    <source>
        <strain evidence="1">Inb918</strain>
    </source>
</reference>
<dbReference type="Proteomes" id="UP000282760">
    <property type="component" value="Chromosome"/>
</dbReference>
<protein>
    <submittedName>
        <fullName evidence="1">Uncharacterized protein</fullName>
    </submittedName>
</protein>
<evidence type="ECO:0000313" key="1">
    <source>
        <dbReference type="EMBL" id="AZV29987.1"/>
    </source>
</evidence>
<dbReference type="AlphaFoldDB" id="A0A3T0K2R4"/>
<dbReference type="EMBL" id="CP024646">
    <property type="protein sequence ID" value="AZV29987.1"/>
    <property type="molecule type" value="Genomic_DNA"/>
</dbReference>
<name>A0A3T0K2R4_PSESX</name>
<gene>
    <name evidence="1" type="ORF">CT157_11195</name>
</gene>